<gene>
    <name evidence="2" type="ORF">HYN04_11900</name>
</gene>
<keyword evidence="1" id="KW-0472">Membrane</keyword>
<dbReference type="OrthoDB" id="9815686at2"/>
<protein>
    <recommendedName>
        <fullName evidence="4">DUF2306 domain-containing protein</fullName>
    </recommendedName>
</protein>
<feature type="transmembrane region" description="Helical" evidence="1">
    <location>
        <begin position="151"/>
        <end position="174"/>
    </location>
</feature>
<evidence type="ECO:0000313" key="3">
    <source>
        <dbReference type="Proteomes" id="UP000247763"/>
    </source>
</evidence>
<dbReference type="AlphaFoldDB" id="A0A2Z3HSN7"/>
<feature type="transmembrane region" description="Helical" evidence="1">
    <location>
        <begin position="58"/>
        <end position="79"/>
    </location>
</feature>
<feature type="transmembrane region" description="Helical" evidence="1">
    <location>
        <begin position="119"/>
        <end position="139"/>
    </location>
</feature>
<keyword evidence="1" id="KW-0812">Transmembrane</keyword>
<reference evidence="3" key="1">
    <citation type="submission" date="2018-05" db="EMBL/GenBank/DDBJ databases">
        <title>Genome sequencing of Phenylobacterium sp. HYN0004.</title>
        <authorList>
            <person name="Yi H."/>
            <person name="Baek C."/>
        </authorList>
    </citation>
    <scope>NUCLEOTIDE SEQUENCE [LARGE SCALE GENOMIC DNA]</scope>
    <source>
        <strain evidence="3">HYN0004</strain>
    </source>
</reference>
<organism evidence="2 3">
    <name type="scientific">Phenylobacterium parvum</name>
    <dbReference type="NCBI Taxonomy" id="2201350"/>
    <lineage>
        <taxon>Bacteria</taxon>
        <taxon>Pseudomonadati</taxon>
        <taxon>Pseudomonadota</taxon>
        <taxon>Alphaproteobacteria</taxon>
        <taxon>Caulobacterales</taxon>
        <taxon>Caulobacteraceae</taxon>
        <taxon>Phenylobacterium</taxon>
    </lineage>
</organism>
<keyword evidence="1" id="KW-1133">Transmembrane helix</keyword>
<dbReference type="Pfam" id="PF10067">
    <property type="entry name" value="DUF2306"/>
    <property type="match status" value="1"/>
</dbReference>
<sequence>MSQIRPPSRKAALIAAVTVGSLAIAAALLPRVLAQPSPGAGLPAFQPHGPDLELLASTPPVILVHLAFGLLALLVGAILMAGRKGARMHRILGWGWVLAVGIVAITSLFIRVVNPGHFSFIHILSGYVIIALPLAVAAARRHDVERHRRTMTGMFFGGFAVNLLFVLLPGRFVWNLFLG</sequence>
<dbReference type="InterPro" id="IPR018750">
    <property type="entry name" value="DUF2306_membrane"/>
</dbReference>
<evidence type="ECO:0000313" key="2">
    <source>
        <dbReference type="EMBL" id="AWM78857.1"/>
    </source>
</evidence>
<proteinExistence type="predicted"/>
<feature type="transmembrane region" description="Helical" evidence="1">
    <location>
        <begin position="91"/>
        <end position="113"/>
    </location>
</feature>
<evidence type="ECO:0008006" key="4">
    <source>
        <dbReference type="Google" id="ProtNLM"/>
    </source>
</evidence>
<name>A0A2Z3HSN7_9CAUL</name>
<dbReference type="EMBL" id="CP029479">
    <property type="protein sequence ID" value="AWM78857.1"/>
    <property type="molecule type" value="Genomic_DNA"/>
</dbReference>
<dbReference type="KEGG" id="phb:HYN04_11900"/>
<keyword evidence="3" id="KW-1185">Reference proteome</keyword>
<dbReference type="Proteomes" id="UP000247763">
    <property type="component" value="Chromosome"/>
</dbReference>
<evidence type="ECO:0000256" key="1">
    <source>
        <dbReference type="SAM" id="Phobius"/>
    </source>
</evidence>
<accession>A0A2Z3HSN7</accession>